<sequence>MRKMEEDFNTAITVIENDFIVGLPSEMTNEMISKIEKLITARAYQNDITGAILDFSRVSVLDTYTYLAFEHITQVFSLMGIQSVWVGLGPGVVAGLIDLDITSNSKINMSINLENGLKLLNKIKR</sequence>
<proteinExistence type="predicted"/>
<feature type="domain" description="STAS" evidence="1">
    <location>
        <begin position="11"/>
        <end position="94"/>
    </location>
</feature>
<dbReference type="AlphaFoldDB" id="H6LI02"/>
<name>H6LI02_ACEWD</name>
<reference evidence="2 3" key="2">
    <citation type="journal article" date="2012" name="PLoS ONE">
        <title>An ancient pathway combining carbon dioxide fixation with the generation and utilization of a sodium ion gradient for ATP synthesis.</title>
        <authorList>
            <person name="Poehlein A."/>
            <person name="Schmidt S."/>
            <person name="Kaster A.K."/>
            <person name="Goenrich M."/>
            <person name="Vollmers J."/>
            <person name="Thurmer A."/>
            <person name="Bertsch J."/>
            <person name="Schuchmann K."/>
            <person name="Voigt B."/>
            <person name="Hecker M."/>
            <person name="Daniel R."/>
            <person name="Thauer R.K."/>
            <person name="Gottschalk G."/>
            <person name="Muller V."/>
        </authorList>
    </citation>
    <scope>NUCLEOTIDE SEQUENCE [LARGE SCALE GENOMIC DNA]</scope>
    <source>
        <strain evidence="3">ATCC 29683 / DSM 1030 / JCM 2381 / KCTC 1655 / WB1</strain>
    </source>
</reference>
<dbReference type="SUPFAM" id="SSF52091">
    <property type="entry name" value="SpoIIaa-like"/>
    <property type="match status" value="1"/>
</dbReference>
<dbReference type="InterPro" id="IPR036513">
    <property type="entry name" value="STAS_dom_sf"/>
</dbReference>
<protein>
    <submittedName>
        <fullName evidence="2">Anti-sigma-factor antagonist RsbS</fullName>
    </submittedName>
</protein>
<dbReference type="Gene3D" id="3.30.750.24">
    <property type="entry name" value="STAS domain"/>
    <property type="match status" value="1"/>
</dbReference>
<dbReference type="HOGENOM" id="CLU_1987756_0_0_9"/>
<gene>
    <name evidence="2" type="primary">rsbS</name>
    <name evidence="2" type="ordered locus">Awo_c17520</name>
</gene>
<accession>H6LI02</accession>
<dbReference type="Proteomes" id="UP000007177">
    <property type="component" value="Chromosome"/>
</dbReference>
<evidence type="ECO:0000259" key="1">
    <source>
        <dbReference type="Pfam" id="PF01740"/>
    </source>
</evidence>
<dbReference type="InterPro" id="IPR002645">
    <property type="entry name" value="STAS_dom"/>
</dbReference>
<keyword evidence="3" id="KW-1185">Reference proteome</keyword>
<dbReference type="EMBL" id="CP002987">
    <property type="protein sequence ID" value="AFA48532.1"/>
    <property type="molecule type" value="Genomic_DNA"/>
</dbReference>
<evidence type="ECO:0000313" key="2">
    <source>
        <dbReference type="EMBL" id="AFA48532.1"/>
    </source>
</evidence>
<dbReference type="KEGG" id="awo:Awo_c17520"/>
<dbReference type="Pfam" id="PF01740">
    <property type="entry name" value="STAS"/>
    <property type="match status" value="1"/>
</dbReference>
<dbReference type="OrthoDB" id="8590660at2"/>
<organism evidence="2 3">
    <name type="scientific">Acetobacterium woodii (strain ATCC 29683 / DSM 1030 / JCM 2381 / KCTC 1655 / WB1)</name>
    <dbReference type="NCBI Taxonomy" id="931626"/>
    <lineage>
        <taxon>Bacteria</taxon>
        <taxon>Bacillati</taxon>
        <taxon>Bacillota</taxon>
        <taxon>Clostridia</taxon>
        <taxon>Eubacteriales</taxon>
        <taxon>Eubacteriaceae</taxon>
        <taxon>Acetobacterium</taxon>
    </lineage>
</organism>
<reference evidence="3" key="1">
    <citation type="submission" date="2011-07" db="EMBL/GenBank/DDBJ databases">
        <title>Complete genome sequence of Acetobacterium woodii.</title>
        <authorList>
            <person name="Poehlein A."/>
            <person name="Schmidt S."/>
            <person name="Kaster A.-K."/>
            <person name="Goenrich M."/>
            <person name="Vollmers J."/>
            <person name="Thuermer A."/>
            <person name="Gottschalk G."/>
            <person name="Thauer R.K."/>
            <person name="Daniel R."/>
            <person name="Mueller V."/>
        </authorList>
    </citation>
    <scope>NUCLEOTIDE SEQUENCE [LARGE SCALE GENOMIC DNA]</scope>
    <source>
        <strain evidence="3">ATCC 29683 / DSM 1030 / JCM 2381 / KCTC 1655 / WB1</strain>
    </source>
</reference>
<evidence type="ECO:0000313" key="3">
    <source>
        <dbReference type="Proteomes" id="UP000007177"/>
    </source>
</evidence>
<dbReference type="STRING" id="931626.Awo_c17520"/>